<proteinExistence type="predicted"/>
<evidence type="ECO:0000313" key="2">
    <source>
        <dbReference type="EMBL" id="QHT00333.1"/>
    </source>
</evidence>
<name>A0A6C0C7L8_9ZZZZ</name>
<reference evidence="2" key="1">
    <citation type="journal article" date="2020" name="Nature">
        <title>Giant virus diversity and host interactions through global metagenomics.</title>
        <authorList>
            <person name="Schulz F."/>
            <person name="Roux S."/>
            <person name="Paez-Espino D."/>
            <person name="Jungbluth S."/>
            <person name="Walsh D.A."/>
            <person name="Denef V.J."/>
            <person name="McMahon K.D."/>
            <person name="Konstantinidis K.T."/>
            <person name="Eloe-Fadrosh E.A."/>
            <person name="Kyrpides N.C."/>
            <person name="Woyke T."/>
        </authorList>
    </citation>
    <scope>NUCLEOTIDE SEQUENCE</scope>
    <source>
        <strain evidence="2">GVMAG-M-3300020192-26</strain>
    </source>
</reference>
<feature type="domain" description="EGF-like" evidence="1">
    <location>
        <begin position="159"/>
        <end position="196"/>
    </location>
</feature>
<evidence type="ECO:0000259" key="1">
    <source>
        <dbReference type="PROSITE" id="PS50026"/>
    </source>
</evidence>
<accession>A0A6C0C7L8</accession>
<dbReference type="InterPro" id="IPR000742">
    <property type="entry name" value="EGF"/>
</dbReference>
<dbReference type="PROSITE" id="PS50026">
    <property type="entry name" value="EGF_3"/>
    <property type="match status" value="1"/>
</dbReference>
<dbReference type="EMBL" id="MN739354">
    <property type="protein sequence ID" value="QHT00333.1"/>
    <property type="molecule type" value="Genomic_DNA"/>
</dbReference>
<protein>
    <recommendedName>
        <fullName evidence="1">EGF-like domain-containing protein</fullName>
    </recommendedName>
</protein>
<dbReference type="PROSITE" id="PS00022">
    <property type="entry name" value="EGF_1"/>
    <property type="match status" value="1"/>
</dbReference>
<organism evidence="2">
    <name type="scientific">viral metagenome</name>
    <dbReference type="NCBI Taxonomy" id="1070528"/>
    <lineage>
        <taxon>unclassified sequences</taxon>
        <taxon>metagenomes</taxon>
        <taxon>organismal metagenomes</taxon>
    </lineage>
</organism>
<dbReference type="AlphaFoldDB" id="A0A6C0C7L8"/>
<sequence length="658" mass="71066">MLLLCLLISSVLSGQVISTQYWTGGHCEICGADYACSNGYGNWNGGMQFFTDQVPVGQIVTQVQIELLGKWSCASNPTDITVVLQGTEIQTVSRFGDCACGNCNDPAVLTWNNNGACFPNYNFGGDNILTVTTNGLICPSSTTLTITYGPGNQQSCSSVEPQCSNGCGPNGTCAVDQNTQTASCDCNPYTFGSECQCYIPSYMLSTDHPPVLDVASSGFKSKDTLSLSLQNSMKYYDTQITFRNSVDNTCDYAAPYIGNIWTTTPDYVNCRQNIEGIIPWISAYPTCVVDRSLVGDYLVFEGIMIVNNKEKVGVLANNRPIDIVRTLTNNIIFQILYPTDITITSNNVTVYAVENVVAAITSAVFTVDINAVPGLARVTLLTTVQYPFKMIEPIVLGGDTNRFALAHSQLSDPSYVCADDGNYCAQLWDIVITPNPNECNYNGDYMFNFTLDCQASQTDCPLDAATNTGAISFSLESEDFCPQIVETIDLAGTLKSYSSNTHANLKSSFIVDQTVYFELELTSTKATIVNVVINTVTVAIWDGSSVLLFDSGNTAEGSSLSLVVDDNNNNPKAYFQLQLVEGSFPVAVDGAEQIEFVVDASVTFLNTQKRAIQDQTIPSYKLTATTVISNDQIPGSNTGAVKTLGILSLISLLISIVF</sequence>